<gene>
    <name evidence="16" type="ORF">SAMN02745752_02645</name>
</gene>
<evidence type="ECO:0000256" key="7">
    <source>
        <dbReference type="ARBA" id="ARBA00022741"/>
    </source>
</evidence>
<feature type="binding site" evidence="12">
    <location>
        <begin position="209"/>
        <end position="210"/>
    </location>
    <ligand>
        <name>ATP</name>
        <dbReference type="ChEBI" id="CHEBI:30616"/>
    </ligand>
</feature>
<dbReference type="InterPro" id="IPR001341">
    <property type="entry name" value="Asp_kinase"/>
</dbReference>
<keyword evidence="7 12" id="KW-0547">Nucleotide-binding</keyword>
<keyword evidence="17" id="KW-1185">Reference proteome</keyword>
<dbReference type="CDD" id="cd04261">
    <property type="entry name" value="AAK_AKii-LysC-BS"/>
    <property type="match status" value="1"/>
</dbReference>
<dbReference type="InterPro" id="IPR018042">
    <property type="entry name" value="Aspartate_kinase_CS"/>
</dbReference>
<keyword evidence="8 13" id="KW-0418">Kinase</keyword>
<dbReference type="EMBL" id="FPJW01000011">
    <property type="protein sequence ID" value="SFX72535.1"/>
    <property type="molecule type" value="Genomic_DNA"/>
</dbReference>
<comment type="similarity">
    <text evidence="4 13">Belongs to the aspartokinase family.</text>
</comment>
<evidence type="ECO:0000256" key="1">
    <source>
        <dbReference type="ARBA" id="ARBA00004766"/>
    </source>
</evidence>
<evidence type="ECO:0000256" key="9">
    <source>
        <dbReference type="ARBA" id="ARBA00022840"/>
    </source>
</evidence>
<comment type="catalytic activity">
    <reaction evidence="11 13">
        <text>L-aspartate + ATP = 4-phospho-L-aspartate + ADP</text>
        <dbReference type="Rhea" id="RHEA:23776"/>
        <dbReference type="ChEBI" id="CHEBI:29991"/>
        <dbReference type="ChEBI" id="CHEBI:30616"/>
        <dbReference type="ChEBI" id="CHEBI:57535"/>
        <dbReference type="ChEBI" id="CHEBI:456216"/>
        <dbReference type="EC" id="2.7.2.4"/>
    </reaction>
</comment>
<feature type="binding site" evidence="12">
    <location>
        <position position="47"/>
    </location>
    <ligand>
        <name>substrate</name>
    </ligand>
</feature>
<dbReference type="GO" id="GO:0009088">
    <property type="term" value="P:threonine biosynthetic process"/>
    <property type="evidence" value="ECO:0007669"/>
    <property type="project" value="UniProtKB-UniPathway"/>
</dbReference>
<feature type="binding site" evidence="12">
    <location>
        <begin position="173"/>
        <end position="174"/>
    </location>
    <ligand>
        <name>ATP</name>
        <dbReference type="ChEBI" id="CHEBI:30616"/>
    </ligand>
</feature>
<evidence type="ECO:0000256" key="8">
    <source>
        <dbReference type="ARBA" id="ARBA00022777"/>
    </source>
</evidence>
<dbReference type="Gene3D" id="3.40.1160.10">
    <property type="entry name" value="Acetylglutamate kinase-like"/>
    <property type="match status" value="1"/>
</dbReference>
<dbReference type="OrthoDB" id="9799110at2"/>
<dbReference type="STRING" id="1122209.SAMN02745752_02645"/>
<evidence type="ECO:0000256" key="11">
    <source>
        <dbReference type="ARBA" id="ARBA00047872"/>
    </source>
</evidence>
<dbReference type="GO" id="GO:0009089">
    <property type="term" value="P:lysine biosynthetic process via diaminopimelate"/>
    <property type="evidence" value="ECO:0007669"/>
    <property type="project" value="UniProtKB-UniPathway"/>
</dbReference>
<dbReference type="UniPathway" id="UPA00034">
    <property type="reaction ID" value="UER00015"/>
</dbReference>
<dbReference type="PROSITE" id="PS00324">
    <property type="entry name" value="ASPARTOKINASE"/>
    <property type="match status" value="1"/>
</dbReference>
<dbReference type="GO" id="GO:0005524">
    <property type="term" value="F:ATP binding"/>
    <property type="evidence" value="ECO:0007669"/>
    <property type="project" value="UniProtKB-KW"/>
</dbReference>
<reference evidence="16 17" key="1">
    <citation type="submission" date="2016-11" db="EMBL/GenBank/DDBJ databases">
        <authorList>
            <person name="Jaros S."/>
            <person name="Januszkiewicz K."/>
            <person name="Wedrychowicz H."/>
        </authorList>
    </citation>
    <scope>NUCLEOTIDE SEQUENCE [LARGE SCALE GENOMIC DNA]</scope>
    <source>
        <strain evidence="16 17">DSM 21637</strain>
    </source>
</reference>
<evidence type="ECO:0000313" key="17">
    <source>
        <dbReference type="Proteomes" id="UP000182350"/>
    </source>
</evidence>
<evidence type="ECO:0000256" key="4">
    <source>
        <dbReference type="ARBA" id="ARBA00010122"/>
    </source>
</evidence>
<dbReference type="PIRSF" id="PIRSF000726">
    <property type="entry name" value="Asp_kin"/>
    <property type="match status" value="1"/>
</dbReference>
<dbReference type="RefSeq" id="WP_072326968.1">
    <property type="nucleotide sequence ID" value="NZ_FPJW01000011.1"/>
</dbReference>
<feature type="binding site" evidence="12">
    <location>
        <begin position="7"/>
        <end position="10"/>
    </location>
    <ligand>
        <name>ATP</name>
        <dbReference type="ChEBI" id="CHEBI:30616"/>
    </ligand>
</feature>
<dbReference type="InterPro" id="IPR036393">
    <property type="entry name" value="AceGlu_kinase-like_sf"/>
</dbReference>
<dbReference type="NCBIfam" id="TIGR00657">
    <property type="entry name" value="asp_kinases"/>
    <property type="match status" value="1"/>
</dbReference>
<keyword evidence="10" id="KW-0457">Lysine biosynthesis</keyword>
<dbReference type="FunFam" id="3.40.1160.10:FF:000002">
    <property type="entry name" value="Aspartokinase"/>
    <property type="match status" value="1"/>
</dbReference>
<evidence type="ECO:0000256" key="6">
    <source>
        <dbReference type="ARBA" id="ARBA00022679"/>
    </source>
</evidence>
<evidence type="ECO:0000256" key="3">
    <source>
        <dbReference type="ARBA" id="ARBA00005139"/>
    </source>
</evidence>
<dbReference type="AlphaFoldDB" id="A0A1K1ZEL0"/>
<dbReference type="InterPro" id="IPR001048">
    <property type="entry name" value="Asp/Glu/Uridylate_kinase"/>
</dbReference>
<comment type="pathway">
    <text evidence="1 14">Amino-acid biosynthesis; L-lysine biosynthesis via DAP pathway; (S)-tetrahydrodipicolinate from L-aspartate: step 1/4.</text>
</comment>
<evidence type="ECO:0000313" key="16">
    <source>
        <dbReference type="EMBL" id="SFX72535.1"/>
    </source>
</evidence>
<dbReference type="GO" id="GO:0005829">
    <property type="term" value="C:cytosol"/>
    <property type="evidence" value="ECO:0007669"/>
    <property type="project" value="TreeGrafter"/>
</dbReference>
<dbReference type="SUPFAM" id="SSF55021">
    <property type="entry name" value="ACT-like"/>
    <property type="match status" value="2"/>
</dbReference>
<dbReference type="PANTHER" id="PTHR21499">
    <property type="entry name" value="ASPARTATE KINASE"/>
    <property type="match status" value="1"/>
</dbReference>
<dbReference type="Pfam" id="PF22468">
    <property type="entry name" value="ACT_9"/>
    <property type="match status" value="1"/>
</dbReference>
<feature type="binding site" evidence="12">
    <location>
        <position position="184"/>
    </location>
    <ligand>
        <name>ATP</name>
        <dbReference type="ChEBI" id="CHEBI:30616"/>
    </ligand>
</feature>
<name>A0A1K1ZEL0_9GAMM</name>
<dbReference type="PROSITE" id="PS51671">
    <property type="entry name" value="ACT"/>
    <property type="match status" value="2"/>
</dbReference>
<comment type="pathway">
    <text evidence="2 14">Amino-acid biosynthesis; L-methionine biosynthesis via de novo pathway; L-homoserine from L-aspartate: step 1/3.</text>
</comment>
<evidence type="ECO:0000256" key="14">
    <source>
        <dbReference type="RuleBase" id="RU004249"/>
    </source>
</evidence>
<dbReference type="NCBIfam" id="NF005154">
    <property type="entry name" value="PRK06635.1-2"/>
    <property type="match status" value="1"/>
</dbReference>
<feature type="domain" description="ACT" evidence="15">
    <location>
        <begin position="350"/>
        <end position="412"/>
    </location>
</feature>
<dbReference type="InterPro" id="IPR002912">
    <property type="entry name" value="ACT_dom"/>
</dbReference>
<dbReference type="CDD" id="cd04913">
    <property type="entry name" value="ACT_AKii-LysC-BS-like_1"/>
    <property type="match status" value="1"/>
</dbReference>
<proteinExistence type="inferred from homology"/>
<dbReference type="EC" id="2.7.2.4" evidence="13"/>
<dbReference type="UniPathway" id="UPA00051">
    <property type="reaction ID" value="UER00462"/>
</dbReference>
<feature type="domain" description="ACT" evidence="15">
    <location>
        <begin position="269"/>
        <end position="344"/>
    </location>
</feature>
<dbReference type="InterPro" id="IPR045865">
    <property type="entry name" value="ACT-like_dom_sf"/>
</dbReference>
<comment type="pathway">
    <text evidence="3 14">Amino-acid biosynthesis; L-threonine biosynthesis; L-threonine from L-aspartate: step 1/5.</text>
</comment>
<dbReference type="NCBIfam" id="NF005155">
    <property type="entry name" value="PRK06635.1-4"/>
    <property type="match status" value="1"/>
</dbReference>
<feature type="binding site" evidence="12">
    <location>
        <position position="74"/>
    </location>
    <ligand>
        <name>substrate</name>
    </ligand>
</feature>
<evidence type="ECO:0000256" key="12">
    <source>
        <dbReference type="PIRSR" id="PIRSR000726-1"/>
    </source>
</evidence>
<organism evidence="16 17">
    <name type="scientific">Marinospirillum alkaliphilum DSM 21637</name>
    <dbReference type="NCBI Taxonomy" id="1122209"/>
    <lineage>
        <taxon>Bacteria</taxon>
        <taxon>Pseudomonadati</taxon>
        <taxon>Pseudomonadota</taxon>
        <taxon>Gammaproteobacteria</taxon>
        <taxon>Oceanospirillales</taxon>
        <taxon>Oceanospirillaceae</taxon>
        <taxon>Marinospirillum</taxon>
    </lineage>
</organism>
<dbReference type="SUPFAM" id="SSF53633">
    <property type="entry name" value="Carbamate kinase-like"/>
    <property type="match status" value="1"/>
</dbReference>
<accession>A0A1K1ZEL0</accession>
<keyword evidence="5 14" id="KW-0028">Amino-acid biosynthesis</keyword>
<evidence type="ECO:0000256" key="2">
    <source>
        <dbReference type="ARBA" id="ARBA00004986"/>
    </source>
</evidence>
<keyword evidence="6 13" id="KW-0808">Transferase</keyword>
<dbReference type="Proteomes" id="UP000182350">
    <property type="component" value="Unassembled WGS sequence"/>
</dbReference>
<sequence>MALYVQKFGGTSVGTVERIKKVAERVGRFRKEGHDVVVVVSAMSGETNRLIALAKDIHDEPSPREMDMLVSTGEQVTIALLAMALEQQGTPATSYTGAQVGIITDKAYTKARIKKIDTEAINQDLKAGRVVVVAGFQGVDEEGNITTLGRGGSDTTGVALAAALKADECQIYTDVDGVYTADPRICSKASRLDTITVEEMLELASLGSKVLQIRSVEFAGKYKVPLRVLSSFEDNEGPGTLIVADDEENPSMEEPLISGIAHNTNEAKLTVLGAPDIPGVAARILGPIGDANIEVDMIVQNVSPDGKSTDFSFTVGRGDYKKAKALLEDIVTEMGAGKVVGDTAIAKVSLVGVGMRSHAGVASLMFKTLASAGINIRMVSTSEIKISVVIDENFTELAVRTLHTAFGLDKAE</sequence>
<dbReference type="CDD" id="cd04936">
    <property type="entry name" value="ACT_AKii-LysC-BS-like_2"/>
    <property type="match status" value="1"/>
</dbReference>
<dbReference type="Pfam" id="PF00696">
    <property type="entry name" value="AA_kinase"/>
    <property type="match status" value="1"/>
</dbReference>
<dbReference type="GO" id="GO:0004072">
    <property type="term" value="F:aspartate kinase activity"/>
    <property type="evidence" value="ECO:0007669"/>
    <property type="project" value="UniProtKB-EC"/>
</dbReference>
<dbReference type="Pfam" id="PF01842">
    <property type="entry name" value="ACT"/>
    <property type="match status" value="1"/>
</dbReference>
<keyword evidence="9 12" id="KW-0067">ATP-binding</keyword>
<protein>
    <recommendedName>
        <fullName evidence="13">Aspartokinase</fullName>
        <ecNumber evidence="13">2.7.2.4</ecNumber>
    </recommendedName>
</protein>
<dbReference type="FunFam" id="3.30.2130.10:FF:000002">
    <property type="entry name" value="Aspartokinase"/>
    <property type="match status" value="1"/>
</dbReference>
<dbReference type="InterPro" id="IPR005260">
    <property type="entry name" value="Asp_kin_monofn"/>
</dbReference>
<evidence type="ECO:0000256" key="10">
    <source>
        <dbReference type="ARBA" id="ARBA00023154"/>
    </source>
</evidence>
<evidence type="ECO:0000256" key="5">
    <source>
        <dbReference type="ARBA" id="ARBA00022605"/>
    </source>
</evidence>
<dbReference type="PANTHER" id="PTHR21499:SF3">
    <property type="entry name" value="ASPARTOKINASE"/>
    <property type="match status" value="1"/>
</dbReference>
<feature type="binding site" evidence="12">
    <location>
        <position position="179"/>
    </location>
    <ligand>
        <name>ATP</name>
        <dbReference type="ChEBI" id="CHEBI:30616"/>
    </ligand>
</feature>
<dbReference type="InterPro" id="IPR054352">
    <property type="entry name" value="ACT_Aspartokinase"/>
</dbReference>
<evidence type="ECO:0000259" key="15">
    <source>
        <dbReference type="PROSITE" id="PS51671"/>
    </source>
</evidence>
<dbReference type="InterPro" id="IPR041740">
    <property type="entry name" value="AKii-LysC-BS"/>
</dbReference>
<dbReference type="UniPathway" id="UPA00050">
    <property type="reaction ID" value="UER00461"/>
</dbReference>
<dbReference type="GO" id="GO:0009090">
    <property type="term" value="P:homoserine biosynthetic process"/>
    <property type="evidence" value="ECO:0007669"/>
    <property type="project" value="TreeGrafter"/>
</dbReference>
<evidence type="ECO:0000256" key="13">
    <source>
        <dbReference type="RuleBase" id="RU003448"/>
    </source>
</evidence>
<dbReference type="Gene3D" id="3.30.2130.10">
    <property type="entry name" value="VC0802-like"/>
    <property type="match status" value="1"/>
</dbReference>
<dbReference type="NCBIfam" id="TIGR00656">
    <property type="entry name" value="asp_kin_monofn"/>
    <property type="match status" value="1"/>
</dbReference>